<feature type="chain" id="PRO_5021807387" description="WD40-like Beta Propeller Repeat" evidence="1">
    <location>
        <begin position="19"/>
        <end position="489"/>
    </location>
</feature>
<name>A0A521CV98_9FLAO</name>
<sequence length="489" mass="56196">MKRILLGIAMISSAYLSAQTVIVNEKYEKKNEPVDFVYLPVSKKMVIFTGKQLPQNRNEIYNAYSYTSNGSKETLFEKEKIIDPVFSPDGNAFKAKDISSEGRGSLKYVNNKNNSFRVKLSHLNNTNNSYFGITDEDTRIFNVVNDNPAYYYSYRSYNNVYDLGFTNEKGSAKINFEEDDIYLEVYNVESNSSNRAKIEKPNLALLMGDSYTDFKGKTSFNCRIKGNDTFDLITKSLSKERNQTILYKATYDFSGKKLSEVSFKLDLKEGIFSLSNNLGGGLKTIGSGINHTPIRTYLDVLSINNYYEDSSNGDIYIYGAFSLSNESSPCGNYVFKFDKNGVKIWESINKIDCGYKLDDYSYFNVSLLEYNNNLLLCFDKNYHIVDKVTGSFLKSDNVSYDYDAGYTRYISFINNTYVTEEKKDKSLKRKTFSSSCFIAMNLDNKFLDYIKSVSSEEKAIYFQTIFSNEGIWLLETDNKNYYKVLFFKE</sequence>
<evidence type="ECO:0000313" key="2">
    <source>
        <dbReference type="EMBL" id="SMO63342.1"/>
    </source>
</evidence>
<organism evidence="2 3">
    <name type="scientific">Flavobacterium nitrogenifigens</name>
    <dbReference type="NCBI Taxonomy" id="1617283"/>
    <lineage>
        <taxon>Bacteria</taxon>
        <taxon>Pseudomonadati</taxon>
        <taxon>Bacteroidota</taxon>
        <taxon>Flavobacteriia</taxon>
        <taxon>Flavobacteriales</taxon>
        <taxon>Flavobacteriaceae</taxon>
        <taxon>Flavobacterium</taxon>
    </lineage>
</organism>
<evidence type="ECO:0000256" key="1">
    <source>
        <dbReference type="SAM" id="SignalP"/>
    </source>
</evidence>
<evidence type="ECO:0008006" key="4">
    <source>
        <dbReference type="Google" id="ProtNLM"/>
    </source>
</evidence>
<keyword evidence="3" id="KW-1185">Reference proteome</keyword>
<evidence type="ECO:0000313" key="3">
    <source>
        <dbReference type="Proteomes" id="UP000319267"/>
    </source>
</evidence>
<proteinExistence type="predicted"/>
<dbReference type="OrthoDB" id="1298127at2"/>
<dbReference type="AlphaFoldDB" id="A0A521CV98"/>
<keyword evidence="1" id="KW-0732">Signal</keyword>
<dbReference type="Proteomes" id="UP000319267">
    <property type="component" value="Unassembled WGS sequence"/>
</dbReference>
<dbReference type="EMBL" id="FXTQ01000002">
    <property type="protein sequence ID" value="SMO63342.1"/>
    <property type="molecule type" value="Genomic_DNA"/>
</dbReference>
<gene>
    <name evidence="2" type="ORF">SAMN06265220_102679</name>
</gene>
<protein>
    <recommendedName>
        <fullName evidence="4">WD40-like Beta Propeller Repeat</fullName>
    </recommendedName>
</protein>
<accession>A0A521CV98</accession>
<reference evidence="2 3" key="1">
    <citation type="submission" date="2017-05" db="EMBL/GenBank/DDBJ databases">
        <authorList>
            <person name="Varghese N."/>
            <person name="Submissions S."/>
        </authorList>
    </citation>
    <scope>NUCLEOTIDE SEQUENCE [LARGE SCALE GENOMIC DNA]</scope>
    <source>
        <strain evidence="2 3">DSM 29982</strain>
    </source>
</reference>
<dbReference type="RefSeq" id="WP_142479080.1">
    <property type="nucleotide sequence ID" value="NZ_CP043612.1"/>
</dbReference>
<feature type="signal peptide" evidence="1">
    <location>
        <begin position="1"/>
        <end position="18"/>
    </location>
</feature>